<name>A0A318NB67_9PROT</name>
<dbReference type="AlphaFoldDB" id="A0A318NB67"/>
<protein>
    <submittedName>
        <fullName evidence="1">Heme oxygenase</fullName>
    </submittedName>
</protein>
<evidence type="ECO:0000313" key="2">
    <source>
        <dbReference type="Proteomes" id="UP000247565"/>
    </source>
</evidence>
<dbReference type="RefSeq" id="WP_110439376.1">
    <property type="nucleotide sequence ID" value="NZ_CP046393.1"/>
</dbReference>
<dbReference type="SUPFAM" id="SSF48613">
    <property type="entry name" value="Heme oxygenase-like"/>
    <property type="match status" value="1"/>
</dbReference>
<keyword evidence="2" id="KW-1185">Reference proteome</keyword>
<comment type="caution">
    <text evidence="1">The sequence shown here is derived from an EMBL/GenBank/DDBJ whole genome shotgun (WGS) entry which is preliminary data.</text>
</comment>
<dbReference type="GO" id="GO:0006788">
    <property type="term" value="P:heme oxidation"/>
    <property type="evidence" value="ECO:0007669"/>
    <property type="project" value="InterPro"/>
</dbReference>
<proteinExistence type="predicted"/>
<dbReference type="Proteomes" id="UP000247565">
    <property type="component" value="Unassembled WGS sequence"/>
</dbReference>
<organism evidence="1 2">
    <name type="scientific">Commensalibacter melissae</name>
    <dbReference type="NCBI Taxonomy" id="2070537"/>
    <lineage>
        <taxon>Bacteria</taxon>
        <taxon>Pseudomonadati</taxon>
        <taxon>Pseudomonadota</taxon>
        <taxon>Alphaproteobacteria</taxon>
        <taxon>Acetobacterales</taxon>
        <taxon>Acetobacteraceae</taxon>
    </lineage>
</organism>
<dbReference type="EMBL" id="QGLT01000004">
    <property type="protein sequence ID" value="PXY99756.1"/>
    <property type="molecule type" value="Genomic_DNA"/>
</dbReference>
<sequence>MTDSGTLTLTEALRQQTRETHEKLDHYLTNLGLFNNIELYKKFLSLQYYIHRDANNYYHDQTLTAIIPDLINRNRFEKVKEDLKDLKIDIPSTTFTSPNTTNASEAVGFLYVVEGSKLGANTLLKRVEKIGLSENYGARHMAPDQDGRGASWKIFQNSINQAKLDIHTTIKSATTAFSQILAYAKFVTT</sequence>
<reference evidence="1 2" key="1">
    <citation type="submission" date="2018-05" db="EMBL/GenBank/DDBJ databases">
        <title>Reference genomes for bee gut microbiota database.</title>
        <authorList>
            <person name="Ellegaard K.M."/>
        </authorList>
    </citation>
    <scope>NUCLEOTIDE SEQUENCE [LARGE SCALE GENOMIC DNA]</scope>
    <source>
        <strain evidence="1 2">ESL0284</strain>
    </source>
</reference>
<dbReference type="InterPro" id="IPR016084">
    <property type="entry name" value="Haem_Oase-like_multi-hlx"/>
</dbReference>
<accession>A0A318NB67</accession>
<gene>
    <name evidence="1" type="ORF">DK869_07370</name>
</gene>
<dbReference type="GO" id="GO:0004392">
    <property type="term" value="F:heme oxygenase (decyclizing) activity"/>
    <property type="evidence" value="ECO:0007669"/>
    <property type="project" value="InterPro"/>
</dbReference>
<dbReference type="Gene3D" id="1.20.910.10">
    <property type="entry name" value="Heme oxygenase-like"/>
    <property type="match status" value="1"/>
</dbReference>
<dbReference type="InterPro" id="IPR016053">
    <property type="entry name" value="Haem_Oase-like"/>
</dbReference>
<dbReference type="Pfam" id="PF01126">
    <property type="entry name" value="Heme_oxygenase"/>
    <property type="match status" value="1"/>
</dbReference>
<dbReference type="CDD" id="cd19166">
    <property type="entry name" value="HemeO-bac"/>
    <property type="match status" value="1"/>
</dbReference>
<evidence type="ECO:0000313" key="1">
    <source>
        <dbReference type="EMBL" id="PXY99756.1"/>
    </source>
</evidence>
<dbReference type="OrthoDB" id="9149607at2"/>